<keyword evidence="3" id="KW-1185">Reference proteome</keyword>
<dbReference type="GO" id="GO:0008289">
    <property type="term" value="F:lipid binding"/>
    <property type="evidence" value="ECO:0007669"/>
    <property type="project" value="InterPro"/>
</dbReference>
<protein>
    <submittedName>
        <fullName evidence="2">Peripheral myelin protein 2</fullName>
    </submittedName>
</protein>
<gene>
    <name evidence="2" type="primary">LOC115279061</name>
</gene>
<evidence type="ECO:0000313" key="2">
    <source>
        <dbReference type="Ensembl" id="ENSSSUP00005033552.1"/>
    </source>
</evidence>
<dbReference type="InterPro" id="IPR012674">
    <property type="entry name" value="Calycin"/>
</dbReference>
<organism evidence="2 3">
    <name type="scientific">Suricata suricatta</name>
    <name type="common">Meerkat</name>
    <dbReference type="NCBI Taxonomy" id="37032"/>
    <lineage>
        <taxon>Eukaryota</taxon>
        <taxon>Metazoa</taxon>
        <taxon>Chordata</taxon>
        <taxon>Craniata</taxon>
        <taxon>Vertebrata</taxon>
        <taxon>Euteleostomi</taxon>
        <taxon>Mammalia</taxon>
        <taxon>Eutheria</taxon>
        <taxon>Laurasiatheria</taxon>
        <taxon>Carnivora</taxon>
        <taxon>Feliformia</taxon>
        <taxon>Herpestidae</taxon>
        <taxon>Suricata</taxon>
    </lineage>
</organism>
<reference evidence="2" key="2">
    <citation type="submission" date="2025-08" db="UniProtKB">
        <authorList>
            <consortium name="Ensembl"/>
        </authorList>
    </citation>
    <scope>IDENTIFICATION</scope>
</reference>
<dbReference type="Proteomes" id="UP000472268">
    <property type="component" value="Chromosome 15"/>
</dbReference>
<feature type="domain" description="Cytosolic fatty-acid binding proteins" evidence="1">
    <location>
        <begin position="7"/>
        <end position="24"/>
    </location>
</feature>
<dbReference type="PROSITE" id="PS00214">
    <property type="entry name" value="FABP"/>
    <property type="match status" value="1"/>
</dbReference>
<evidence type="ECO:0000313" key="3">
    <source>
        <dbReference type="Proteomes" id="UP000472268"/>
    </source>
</evidence>
<name>A0A673VIF4_SURSU</name>
<dbReference type="Gene3D" id="2.40.128.20">
    <property type="match status" value="1"/>
</dbReference>
<proteinExistence type="predicted"/>
<dbReference type="AlphaFoldDB" id="A0A673VIF4"/>
<reference evidence="2" key="3">
    <citation type="submission" date="2025-09" db="UniProtKB">
        <authorList>
            <consortium name="Ensembl"/>
        </authorList>
    </citation>
    <scope>IDENTIFICATION</scope>
</reference>
<reference evidence="2 3" key="1">
    <citation type="submission" date="2019-05" db="EMBL/GenBank/DDBJ databases">
        <title>A Chromosome-scale Meerkat (S. suricatta) Genome Assembly.</title>
        <authorList>
            <person name="Dudchenko O."/>
            <person name="Lieberman Aiden E."/>
            <person name="Tung J."/>
            <person name="Barreiro L.B."/>
            <person name="Clutton-Brock T.H."/>
        </authorList>
    </citation>
    <scope>NUCLEOTIDE SEQUENCE [LARGE SCALE GENOMIC DNA]</scope>
</reference>
<accession>A0A673VIF4</accession>
<evidence type="ECO:0000259" key="1">
    <source>
        <dbReference type="PROSITE" id="PS00214"/>
    </source>
</evidence>
<dbReference type="InterPro" id="IPR000463">
    <property type="entry name" value="Fatty_acid-bd"/>
</dbReference>
<dbReference type="Ensembl" id="ENSSSUT00005038256.1">
    <property type="protein sequence ID" value="ENSSSUP00005033552.1"/>
    <property type="gene ID" value="ENSSSUG00005021554.1"/>
</dbReference>
<dbReference type="SUPFAM" id="SSF50814">
    <property type="entry name" value="Lipocalins"/>
    <property type="match status" value="1"/>
</dbReference>
<sequence length="60" mass="6944">MSNRFLGTWKLVSSENFDDYMKALERCNLVKRLIESSAEMGWQRDNNKKKVGGWENGSGM</sequence>